<evidence type="ECO:0000256" key="2">
    <source>
        <dbReference type="SAM" id="Phobius"/>
    </source>
</evidence>
<sequence>MVKKNQDFIPWLKSLLFNQSKDKKGKYQYMMVVLVLGVGFMLFGTLFFGKDQSEAPGSGILPTMKQQETDEEPVFGHSDDANAPSTISDYEASFENQLKEALEKIIGVNEVSVVVNLDATEQKIFEKNRTTTEQTTTETDKEGGKREVTDTSNNEQVLVIRKNDQEIPVISETKKPVIRGVLIVAKGAENIHVKKMIQEAVTRVLDVPQHKVAVLPKKSEGE</sequence>
<keyword evidence="4" id="KW-1185">Reference proteome</keyword>
<proteinExistence type="predicted"/>
<feature type="region of interest" description="Disordered" evidence="1">
    <location>
        <begin position="128"/>
        <end position="150"/>
    </location>
</feature>
<evidence type="ECO:0008006" key="5">
    <source>
        <dbReference type="Google" id="ProtNLM"/>
    </source>
</evidence>
<dbReference type="NCBIfam" id="TIGR02830">
    <property type="entry name" value="spore_III_AG"/>
    <property type="match status" value="1"/>
</dbReference>
<protein>
    <recommendedName>
        <fullName evidence="5">Stage III sporulation protein AG</fullName>
    </recommendedName>
</protein>
<feature type="transmembrane region" description="Helical" evidence="2">
    <location>
        <begin position="29"/>
        <end position="48"/>
    </location>
</feature>
<name>A0ABN8AHH3_9BACI</name>
<dbReference type="Proteomes" id="UP000789833">
    <property type="component" value="Unassembled WGS sequence"/>
</dbReference>
<gene>
    <name evidence="3" type="ORF">BACCIP111883_03968</name>
</gene>
<dbReference type="InterPro" id="IPR014195">
    <property type="entry name" value="Spore_III_AG"/>
</dbReference>
<reference evidence="3 4" key="1">
    <citation type="submission" date="2021-10" db="EMBL/GenBank/DDBJ databases">
        <authorList>
            <person name="Criscuolo A."/>
        </authorList>
    </citation>
    <scope>NUCLEOTIDE SEQUENCE [LARGE SCALE GENOMIC DNA]</scope>
    <source>
        <strain evidence="4">CIP 111883</strain>
    </source>
</reference>
<accession>A0ABN8AHH3</accession>
<dbReference type="RefSeq" id="WP_230504369.1">
    <property type="nucleotide sequence ID" value="NZ_CAKJTJ010000037.1"/>
</dbReference>
<evidence type="ECO:0000256" key="1">
    <source>
        <dbReference type="SAM" id="MobiDB-lite"/>
    </source>
</evidence>
<organism evidence="3 4">
    <name type="scientific">Sutcliffiella rhizosphaerae</name>
    <dbReference type="NCBI Taxonomy" id="2880967"/>
    <lineage>
        <taxon>Bacteria</taxon>
        <taxon>Bacillati</taxon>
        <taxon>Bacillota</taxon>
        <taxon>Bacilli</taxon>
        <taxon>Bacillales</taxon>
        <taxon>Bacillaceae</taxon>
        <taxon>Sutcliffiella</taxon>
    </lineage>
</organism>
<keyword evidence="2" id="KW-0472">Membrane</keyword>
<feature type="compositionally biased region" description="Basic and acidic residues" evidence="1">
    <location>
        <begin position="138"/>
        <end position="149"/>
    </location>
</feature>
<comment type="caution">
    <text evidence="3">The sequence shown here is derived from an EMBL/GenBank/DDBJ whole genome shotgun (WGS) entry which is preliminary data.</text>
</comment>
<evidence type="ECO:0000313" key="4">
    <source>
        <dbReference type="Proteomes" id="UP000789833"/>
    </source>
</evidence>
<evidence type="ECO:0000313" key="3">
    <source>
        <dbReference type="EMBL" id="CAG9623172.1"/>
    </source>
</evidence>
<dbReference type="EMBL" id="CAKJTJ010000037">
    <property type="protein sequence ID" value="CAG9623172.1"/>
    <property type="molecule type" value="Genomic_DNA"/>
</dbReference>
<keyword evidence="2" id="KW-0812">Transmembrane</keyword>
<keyword evidence="2" id="KW-1133">Transmembrane helix</keyword>